<dbReference type="InterPro" id="IPR013515">
    <property type="entry name" value="Phytochrome_cen-reg"/>
</dbReference>
<dbReference type="PATRIC" id="fig|946483.4.peg.2669"/>
<name>U5NAU0_9BURK</name>
<dbReference type="PRINTS" id="PR01033">
    <property type="entry name" value="PHYTOCHROME"/>
</dbReference>
<dbReference type="InterPro" id="IPR016132">
    <property type="entry name" value="Phyto_chromo_attachment"/>
</dbReference>
<organism evidence="6 7">
    <name type="scientific">Candidatus Symbiobacter mobilis CR</name>
    <dbReference type="NCBI Taxonomy" id="946483"/>
    <lineage>
        <taxon>Bacteria</taxon>
        <taxon>Pseudomonadati</taxon>
        <taxon>Pseudomonadota</taxon>
        <taxon>Betaproteobacteria</taxon>
        <taxon>Burkholderiales</taxon>
        <taxon>Comamonadaceae</taxon>
    </lineage>
</organism>
<dbReference type="PROSITE" id="PS50046">
    <property type="entry name" value="PHYTOCHROME_2"/>
    <property type="match status" value="1"/>
</dbReference>
<reference evidence="6 7" key="1">
    <citation type="journal article" date="2013" name="Genome Biol.">
        <title>Genomic analysis reveals key aspects of prokaryotic symbiosis in the phototrophic consortium "Chlorochromatium aggregatum".</title>
        <authorList>
            <person name="Liu Z."/>
            <person name="Muller J."/>
            <person name="Li T."/>
            <person name="Alvey R.M."/>
            <person name="Vogl K."/>
            <person name="Frigaard N.U."/>
            <person name="Rockwell N.C."/>
            <person name="Boyd E.S."/>
            <person name="Tomsho L.P."/>
            <person name="Schuster S.C."/>
            <person name="Henke P."/>
            <person name="Rohde M."/>
            <person name="Overmann J."/>
            <person name="Bryant D.A."/>
        </authorList>
    </citation>
    <scope>NUCLEOTIDE SEQUENCE [LARGE SCALE GENOMIC DNA]</scope>
    <source>
        <strain evidence="6">CR</strain>
    </source>
</reference>
<dbReference type="Proteomes" id="UP000017184">
    <property type="component" value="Chromosome"/>
</dbReference>
<feature type="domain" description="Phytochrome chromophore attachment site" evidence="5">
    <location>
        <begin position="142"/>
        <end position="280"/>
    </location>
</feature>
<dbReference type="OrthoDB" id="9808408at2"/>
<dbReference type="SUPFAM" id="SSF55781">
    <property type="entry name" value="GAF domain-like"/>
    <property type="match status" value="2"/>
</dbReference>
<evidence type="ECO:0000313" key="6">
    <source>
        <dbReference type="EMBL" id="AGX88691.1"/>
    </source>
</evidence>
<dbReference type="GO" id="GO:0009584">
    <property type="term" value="P:detection of visible light"/>
    <property type="evidence" value="ECO:0007669"/>
    <property type="project" value="InterPro"/>
</dbReference>
<evidence type="ECO:0000256" key="4">
    <source>
        <dbReference type="ARBA" id="ARBA00023170"/>
    </source>
</evidence>
<dbReference type="Pfam" id="PF00360">
    <property type="entry name" value="PHY"/>
    <property type="match status" value="1"/>
</dbReference>
<dbReference type="STRING" id="946483.Cenrod_2641"/>
<evidence type="ECO:0000256" key="1">
    <source>
        <dbReference type="ARBA" id="ARBA00022543"/>
    </source>
</evidence>
<dbReference type="AlphaFoldDB" id="U5NAU0"/>
<dbReference type="eggNOG" id="COG4251">
    <property type="taxonomic scope" value="Bacteria"/>
</dbReference>
<keyword evidence="3" id="KW-0157">Chromophore</keyword>
<dbReference type="InterPro" id="IPR043150">
    <property type="entry name" value="Phytochrome_PHY_sf"/>
</dbReference>
<keyword evidence="2" id="KW-0716">Sensory transduction</keyword>
<dbReference type="Gene3D" id="3.30.450.40">
    <property type="match status" value="1"/>
</dbReference>
<dbReference type="Pfam" id="PF08446">
    <property type="entry name" value="PAS_2"/>
    <property type="match status" value="1"/>
</dbReference>
<dbReference type="EMBL" id="CP004885">
    <property type="protein sequence ID" value="AGX88691.1"/>
    <property type="molecule type" value="Genomic_DNA"/>
</dbReference>
<evidence type="ECO:0000313" key="7">
    <source>
        <dbReference type="Proteomes" id="UP000017184"/>
    </source>
</evidence>
<dbReference type="InterPro" id="IPR013654">
    <property type="entry name" value="PAS_2"/>
</dbReference>
<evidence type="ECO:0000259" key="5">
    <source>
        <dbReference type="PROSITE" id="PS50046"/>
    </source>
</evidence>
<evidence type="ECO:0000256" key="2">
    <source>
        <dbReference type="ARBA" id="ARBA00022606"/>
    </source>
</evidence>
<proteinExistence type="predicted"/>
<dbReference type="InterPro" id="IPR003018">
    <property type="entry name" value="GAF"/>
</dbReference>
<keyword evidence="1" id="KW-0600">Photoreceptor protein</keyword>
<dbReference type="RefSeq" id="WP_022776626.1">
    <property type="nucleotide sequence ID" value="NC_022576.1"/>
</dbReference>
<dbReference type="InterPro" id="IPR035965">
    <property type="entry name" value="PAS-like_dom_sf"/>
</dbReference>
<dbReference type="SMART" id="SM00065">
    <property type="entry name" value="GAF"/>
    <property type="match status" value="1"/>
</dbReference>
<dbReference type="SUPFAM" id="SSF55785">
    <property type="entry name" value="PYP-like sensor domain (PAS domain)"/>
    <property type="match status" value="1"/>
</dbReference>
<dbReference type="GO" id="GO:0009881">
    <property type="term" value="F:photoreceptor activity"/>
    <property type="evidence" value="ECO:0007669"/>
    <property type="project" value="UniProtKB-KW"/>
</dbReference>
<dbReference type="Gene3D" id="3.30.450.20">
    <property type="entry name" value="PAS domain"/>
    <property type="match status" value="1"/>
</dbReference>
<dbReference type="InterPro" id="IPR001294">
    <property type="entry name" value="Phytochrome"/>
</dbReference>
<dbReference type="HOGENOM" id="CLU_000445_50_5_4"/>
<dbReference type="GO" id="GO:0006355">
    <property type="term" value="P:regulation of DNA-templated transcription"/>
    <property type="evidence" value="ECO:0007669"/>
    <property type="project" value="InterPro"/>
</dbReference>
<dbReference type="KEGG" id="cbx:Cenrod_2641"/>
<sequence length="496" mass="54830">MTDMILIEKMLRGCEAEKLHLSGAIQPFGALLCLQSEGGTISHASANLAEFLSLDPQAVIGRTLDQVVPSLSRAISVLATTPGETAVVRNVMQNAQGHIDALLIRGEDFVVVELEYNTPPAEPIPVQHLQQPFLSAPQSAEDCDRYHQHLVESFRKVIGYDRIMMYRFTPDWSGEVVAEATAPGVGSYMGLRFPASDIPAIARNIYMLNPARMIPDTQAMPVPVLGSEERVPDLTRSDVRSVSPVHLEYLANMGVRASFSVPIRIAGRLWGLVACHHRTPLPLTPDHRNACVMLASTYTLGLSTYISSHRLKVIDSLDRKIDAVLEKLGTYTDPLDGIEINGQALLDTVGANGFAMAIKEDVVINGDGPGVDGLSVIDDWFVNHCNELVLSSDHLSDLFPDRPEVLHAASGMLAIKAQSPRSGWVRFYWFREAEPQHVAWAGNPNKPMIENAGAMALSPRRSFERWVEIKSDYSRPWSREEQIVAAKFRNNLLRWL</sequence>
<evidence type="ECO:0000256" key="3">
    <source>
        <dbReference type="ARBA" id="ARBA00022991"/>
    </source>
</evidence>
<dbReference type="Pfam" id="PF01590">
    <property type="entry name" value="GAF"/>
    <property type="match status" value="1"/>
</dbReference>
<keyword evidence="4" id="KW-0675">Receptor</keyword>
<dbReference type="Gene3D" id="3.30.450.270">
    <property type="match status" value="1"/>
</dbReference>
<accession>U5NAU0</accession>
<protein>
    <submittedName>
        <fullName evidence="6">Bacteriophytochrome</fullName>
    </submittedName>
</protein>
<gene>
    <name evidence="6" type="ORF">Cenrod_2641</name>
</gene>
<dbReference type="InterPro" id="IPR029016">
    <property type="entry name" value="GAF-like_dom_sf"/>
</dbReference>
<keyword evidence="7" id="KW-1185">Reference proteome</keyword>